<comment type="caution">
    <text evidence="2">The sequence shown here is derived from an EMBL/GenBank/DDBJ whole genome shotgun (WGS) entry which is preliminary data.</text>
</comment>
<feature type="region of interest" description="Disordered" evidence="1">
    <location>
        <begin position="23"/>
        <end position="61"/>
    </location>
</feature>
<gene>
    <name evidence="2" type="ORF">O181_011032</name>
</gene>
<proteinExistence type="predicted"/>
<name>A0A9Q3BUX8_9BASI</name>
<protein>
    <recommendedName>
        <fullName evidence="4">Reverse transcriptase Ty1/copia-type domain-containing protein</fullName>
    </recommendedName>
</protein>
<organism evidence="2 3">
    <name type="scientific">Austropuccinia psidii MF-1</name>
    <dbReference type="NCBI Taxonomy" id="1389203"/>
    <lineage>
        <taxon>Eukaryota</taxon>
        <taxon>Fungi</taxon>
        <taxon>Dikarya</taxon>
        <taxon>Basidiomycota</taxon>
        <taxon>Pucciniomycotina</taxon>
        <taxon>Pucciniomycetes</taxon>
        <taxon>Pucciniales</taxon>
        <taxon>Sphaerophragmiaceae</taxon>
        <taxon>Austropuccinia</taxon>
    </lineage>
</organism>
<reference evidence="2" key="1">
    <citation type="submission" date="2021-03" db="EMBL/GenBank/DDBJ databases">
        <title>Draft genome sequence of rust myrtle Austropuccinia psidii MF-1, a brazilian biotype.</title>
        <authorList>
            <person name="Quecine M.C."/>
            <person name="Pachon D.M.R."/>
            <person name="Bonatelli M.L."/>
            <person name="Correr F.H."/>
            <person name="Franceschini L.M."/>
            <person name="Leite T.F."/>
            <person name="Margarido G.R.A."/>
            <person name="Almeida C.A."/>
            <person name="Ferrarezi J.A."/>
            <person name="Labate C.A."/>
        </authorList>
    </citation>
    <scope>NUCLEOTIDE SEQUENCE</scope>
    <source>
        <strain evidence="2">MF-1</strain>
    </source>
</reference>
<dbReference type="OrthoDB" id="2517917at2759"/>
<sequence length="215" mass="24601">MDLGTGSSKITHNAKFIPTILPSSETEDSCTGNKPFTLVQSEPNTGNPHLPESKPGENSVTPQKIETEVKGFPINNVMKDLNFLTYKEYSWIQSSEQETTQEIIGNIDLEDIIETPPGLKNIPTWQNICLFTPELIIKMFMIQKDTITQLKNMKNHQVWFLVASKKSIRPLSTTWVFKQKTDEKGEINKFKARLCIRTFHKKELITLNYSLLLED</sequence>
<evidence type="ECO:0000256" key="1">
    <source>
        <dbReference type="SAM" id="MobiDB-lite"/>
    </source>
</evidence>
<dbReference type="AlphaFoldDB" id="A0A9Q3BUX8"/>
<accession>A0A9Q3BUX8</accession>
<evidence type="ECO:0000313" key="2">
    <source>
        <dbReference type="EMBL" id="MBW0471317.1"/>
    </source>
</evidence>
<dbReference type="Proteomes" id="UP000765509">
    <property type="component" value="Unassembled WGS sequence"/>
</dbReference>
<evidence type="ECO:0008006" key="4">
    <source>
        <dbReference type="Google" id="ProtNLM"/>
    </source>
</evidence>
<keyword evidence="3" id="KW-1185">Reference proteome</keyword>
<evidence type="ECO:0000313" key="3">
    <source>
        <dbReference type="Proteomes" id="UP000765509"/>
    </source>
</evidence>
<feature type="compositionally biased region" description="Polar residues" evidence="1">
    <location>
        <begin position="23"/>
        <end position="47"/>
    </location>
</feature>
<dbReference type="EMBL" id="AVOT02002722">
    <property type="protein sequence ID" value="MBW0471317.1"/>
    <property type="molecule type" value="Genomic_DNA"/>
</dbReference>